<organism evidence="1 2">
    <name type="scientific">Candidatus Synechococcus spongiarum 15L</name>
    <dbReference type="NCBI Taxonomy" id="1608419"/>
    <lineage>
        <taxon>Bacteria</taxon>
        <taxon>Bacillati</taxon>
        <taxon>Cyanobacteriota</taxon>
        <taxon>Cyanophyceae</taxon>
        <taxon>Synechococcales</taxon>
        <taxon>Synechococcaceae</taxon>
        <taxon>Synechococcus</taxon>
    </lineage>
</organism>
<gene>
    <name evidence="1" type="ORF">TQ37_10490</name>
</gene>
<dbReference type="AlphaFoldDB" id="A0A0G8ARK2"/>
<dbReference type="EMBL" id="JYFQ01000226">
    <property type="protein sequence ID" value="KKZ09955.1"/>
    <property type="molecule type" value="Genomic_DNA"/>
</dbReference>
<evidence type="ECO:0000313" key="1">
    <source>
        <dbReference type="EMBL" id="KKZ09955.1"/>
    </source>
</evidence>
<comment type="caution">
    <text evidence="1">The sequence shown here is derived from an EMBL/GenBank/DDBJ whole genome shotgun (WGS) entry which is preliminary data.</text>
</comment>
<name>A0A0G8ARK2_9SYNE</name>
<dbReference type="PATRIC" id="fig|1608419.3.peg.1440"/>
<reference evidence="1 2" key="2">
    <citation type="submission" date="2015-05" db="EMBL/GenBank/DDBJ databases">
        <title>Lifestyle Evolution in Cyanobacterial Symbionts of Sponges.</title>
        <authorList>
            <person name="Burgsdorf I."/>
            <person name="Slaby B.M."/>
            <person name="Handley K.M."/>
            <person name="Haber M."/>
            <person name="Blom J."/>
            <person name="Marshall C.W."/>
            <person name="Gilbert J.A."/>
            <person name="Hentschel U."/>
            <person name="Steindler L."/>
        </authorList>
    </citation>
    <scope>NUCLEOTIDE SEQUENCE [LARGE SCALE GENOMIC DNA]</scope>
    <source>
        <strain evidence="1">15L</strain>
    </source>
</reference>
<sequence>MTEIKEGDLTFSFPSGCQASKYEDWSFYRRQFQAVAGGSKTVDILCIESNTSWLIEIKDHRTHPRTKPSDISDEVANKVRDTLAGLAAAAKEANGEADQRKLAQKALTTSRRWRVVLHLEQPAIRSRLRPNPIDPANLLSKLRTKELKAIDAHPIVCDQNTIPDYIPWTVQ</sequence>
<proteinExistence type="predicted"/>
<accession>A0A0G8ARK2</accession>
<dbReference type="Proteomes" id="UP000035037">
    <property type="component" value="Unassembled WGS sequence"/>
</dbReference>
<evidence type="ECO:0000313" key="2">
    <source>
        <dbReference type="Proteomes" id="UP000035037"/>
    </source>
</evidence>
<evidence type="ECO:0008006" key="3">
    <source>
        <dbReference type="Google" id="ProtNLM"/>
    </source>
</evidence>
<reference evidence="1 2" key="1">
    <citation type="submission" date="2015-02" db="EMBL/GenBank/DDBJ databases">
        <authorList>
            <person name="Slaby B."/>
            <person name="Hentschel U."/>
        </authorList>
    </citation>
    <scope>NUCLEOTIDE SEQUENCE [LARGE SCALE GENOMIC DNA]</scope>
    <source>
        <strain evidence="1">15L</strain>
    </source>
</reference>
<protein>
    <recommendedName>
        <fullName evidence="3">Cysteinyl-tRNA synthetase</fullName>
    </recommendedName>
</protein>